<accession>A0A1A7NTA6</accession>
<dbReference type="PATRIC" id="fig|505341.3.peg.1859"/>
<comment type="similarity">
    <text evidence="2">Belongs to the bacterial solute-binding protein 2 family.</text>
</comment>
<evidence type="ECO:0000313" key="6">
    <source>
        <dbReference type="EMBL" id="OBW92234.1"/>
    </source>
</evidence>
<evidence type="ECO:0000256" key="2">
    <source>
        <dbReference type="ARBA" id="ARBA00007639"/>
    </source>
</evidence>
<dbReference type="GO" id="GO:0030246">
    <property type="term" value="F:carbohydrate binding"/>
    <property type="evidence" value="ECO:0007669"/>
    <property type="project" value="UniProtKB-ARBA"/>
</dbReference>
<dbReference type="SUPFAM" id="SSF53822">
    <property type="entry name" value="Periplasmic binding protein-like I"/>
    <property type="match status" value="1"/>
</dbReference>
<gene>
    <name evidence="6" type="ORF">QS62_09250</name>
</gene>
<dbReference type="Gene3D" id="3.40.50.2300">
    <property type="match status" value="2"/>
</dbReference>
<reference evidence="6 7" key="1">
    <citation type="submission" date="2014-11" db="EMBL/GenBank/DDBJ databases">
        <title>Pan-genome of Gallibacterium spp.</title>
        <authorList>
            <person name="Kudirkiene E."/>
            <person name="Bojesen A.M."/>
        </authorList>
    </citation>
    <scope>NUCLEOTIDE SEQUENCE [LARGE SCALE GENOMIC DNA]</scope>
    <source>
        <strain evidence="6 7">F150</strain>
    </source>
</reference>
<dbReference type="OrthoDB" id="9342512at2"/>
<feature type="chain" id="PRO_5008358792" evidence="4">
    <location>
        <begin position="28"/>
        <end position="372"/>
    </location>
</feature>
<dbReference type="GO" id="GO:0055085">
    <property type="term" value="P:transmembrane transport"/>
    <property type="evidence" value="ECO:0007669"/>
    <property type="project" value="UniProtKB-ARBA"/>
</dbReference>
<evidence type="ECO:0000256" key="4">
    <source>
        <dbReference type="SAM" id="SignalP"/>
    </source>
</evidence>
<dbReference type="EMBL" id="JTJL01000051">
    <property type="protein sequence ID" value="OBW92234.1"/>
    <property type="molecule type" value="Genomic_DNA"/>
</dbReference>
<keyword evidence="7" id="KW-1185">Reference proteome</keyword>
<evidence type="ECO:0000256" key="3">
    <source>
        <dbReference type="ARBA" id="ARBA00022729"/>
    </source>
</evidence>
<dbReference type="Pfam" id="PF13407">
    <property type="entry name" value="Peripla_BP_4"/>
    <property type="match status" value="1"/>
</dbReference>
<evidence type="ECO:0000256" key="1">
    <source>
        <dbReference type="ARBA" id="ARBA00004196"/>
    </source>
</evidence>
<dbReference type="PANTHER" id="PTHR46847">
    <property type="entry name" value="D-ALLOSE-BINDING PERIPLASMIC PROTEIN-RELATED"/>
    <property type="match status" value="1"/>
</dbReference>
<feature type="signal peptide" evidence="4">
    <location>
        <begin position="1"/>
        <end position="27"/>
    </location>
</feature>
<evidence type="ECO:0000313" key="7">
    <source>
        <dbReference type="Proteomes" id="UP000092649"/>
    </source>
</evidence>
<dbReference type="CDD" id="cd06315">
    <property type="entry name" value="PBP1_ABC_sugar_binding-like"/>
    <property type="match status" value="1"/>
</dbReference>
<dbReference type="AlphaFoldDB" id="A0A1A7NTA6"/>
<proteinExistence type="inferred from homology"/>
<feature type="domain" description="Periplasmic binding protein" evidence="5">
    <location>
        <begin position="66"/>
        <end position="328"/>
    </location>
</feature>
<keyword evidence="3 4" id="KW-0732">Signal</keyword>
<evidence type="ECO:0000259" key="5">
    <source>
        <dbReference type="Pfam" id="PF13407"/>
    </source>
</evidence>
<name>A0A1A7NTA6_9PAST</name>
<dbReference type="RefSeq" id="WP_066109214.1">
    <property type="nucleotide sequence ID" value="NZ_JTJL01000051.1"/>
</dbReference>
<dbReference type="Proteomes" id="UP000092649">
    <property type="component" value="Unassembled WGS sequence"/>
</dbReference>
<protein>
    <submittedName>
        <fullName evidence="6">Sugar ABC transporter substrate-binding protein</fullName>
    </submittedName>
</protein>
<sequence>MKKTFKKSITVSLITAGLFFFNQHTFAADDFVSQAKTTVAAATAPQTKWDGPTTGPKLQQGKTVIFIASDMKNGGVLGVLDGMKEAAKVVGWKLDVLDGAGSVNNQLASLNQAIAKKPDAIVIGGWNPNVARNPLKKASQQGITLVAWHATPQPGAIDQYNIFYNVTSDSDEIAKLSALLAVAQSEGKAKVVILTDSLYEIALRKANVMKETIQQCKTCEVLEFVDTPLADTSSRMPGLTFSTLQKYKDNFQYTLAINDLYFDFMAPSLRTAGIKGDQFPHNISAGDGSVTAYQRIRSGDHQIATVPEPLNLHGWQLVDELNRAFSGQKPSGYVTPVHLVTKENITYDGGDKNMYDPQNGYKEAYKTIWGIK</sequence>
<comment type="subcellular location">
    <subcellularLocation>
        <location evidence="1">Cell envelope</location>
    </subcellularLocation>
</comment>
<dbReference type="PANTHER" id="PTHR46847:SF1">
    <property type="entry name" value="D-ALLOSE-BINDING PERIPLASMIC PROTEIN-RELATED"/>
    <property type="match status" value="1"/>
</dbReference>
<organism evidence="6 7">
    <name type="scientific">Gallibacterium salpingitidis</name>
    <dbReference type="NCBI Taxonomy" id="505341"/>
    <lineage>
        <taxon>Bacteria</taxon>
        <taxon>Pseudomonadati</taxon>
        <taxon>Pseudomonadota</taxon>
        <taxon>Gammaproteobacteria</taxon>
        <taxon>Pasteurellales</taxon>
        <taxon>Pasteurellaceae</taxon>
        <taxon>Gallibacterium</taxon>
    </lineage>
</organism>
<dbReference type="InterPro" id="IPR028082">
    <property type="entry name" value="Peripla_BP_I"/>
</dbReference>
<comment type="caution">
    <text evidence="6">The sequence shown here is derived from an EMBL/GenBank/DDBJ whole genome shotgun (WGS) entry which is preliminary data.</text>
</comment>
<dbReference type="InterPro" id="IPR025997">
    <property type="entry name" value="SBP_2_dom"/>
</dbReference>
<dbReference type="GO" id="GO:0030313">
    <property type="term" value="C:cell envelope"/>
    <property type="evidence" value="ECO:0007669"/>
    <property type="project" value="UniProtKB-SubCell"/>
</dbReference>